<dbReference type="Gene3D" id="1.20.1070.10">
    <property type="entry name" value="Rhodopsin 7-helix transmembrane proteins"/>
    <property type="match status" value="1"/>
</dbReference>
<accession>A0A226DIQ0</accession>
<evidence type="ECO:0000313" key="2">
    <source>
        <dbReference type="EMBL" id="OXA44858.1"/>
    </source>
</evidence>
<feature type="transmembrane region" description="Helical" evidence="1">
    <location>
        <begin position="255"/>
        <end position="280"/>
    </location>
</feature>
<gene>
    <name evidence="2" type="ORF">Fcan01_20491</name>
</gene>
<feature type="transmembrane region" description="Helical" evidence="1">
    <location>
        <begin position="109"/>
        <end position="130"/>
    </location>
</feature>
<organism evidence="2 3">
    <name type="scientific">Folsomia candida</name>
    <name type="common">Springtail</name>
    <dbReference type="NCBI Taxonomy" id="158441"/>
    <lineage>
        <taxon>Eukaryota</taxon>
        <taxon>Metazoa</taxon>
        <taxon>Ecdysozoa</taxon>
        <taxon>Arthropoda</taxon>
        <taxon>Hexapoda</taxon>
        <taxon>Collembola</taxon>
        <taxon>Entomobryomorpha</taxon>
        <taxon>Isotomoidea</taxon>
        <taxon>Isotomidae</taxon>
        <taxon>Proisotominae</taxon>
        <taxon>Folsomia</taxon>
    </lineage>
</organism>
<dbReference type="Proteomes" id="UP000198287">
    <property type="component" value="Unassembled WGS sequence"/>
</dbReference>
<feature type="transmembrane region" description="Helical" evidence="1">
    <location>
        <begin position="150"/>
        <end position="173"/>
    </location>
</feature>
<evidence type="ECO:0000313" key="3">
    <source>
        <dbReference type="Proteomes" id="UP000198287"/>
    </source>
</evidence>
<sequence length="313" mass="35632">MDLAILKVLAVIVCVISTVVNCAVVVTVFQARKQRAINILIANWSLLTCFTSLFSLFALGNGERLVQNVWTCPIISFLRNWMVNMYPLHVLAIIYEACSQLKPRFGNLLILRTICLSWILPGVGSMYSLLGTTFSARISVPIFGNVGLGIILEILRALFFHLGSPACMTYLLYKSRGKLKYLKTLKVSVSKNPITLEKLKRVRFILSYSMFFIIFWVPFGLLFTFYRIFEAFRKSSASGEQNQDLKKSTSDSLSLITIGLYTGIACFYIYIVFSPVIVLWTGDGRLRQQFVNLLRRGACEVDNNRYWCPLDMW</sequence>
<protein>
    <recommendedName>
        <fullName evidence="4">G-protein coupled receptors family 1 profile domain-containing protein</fullName>
    </recommendedName>
</protein>
<feature type="transmembrane region" description="Helical" evidence="1">
    <location>
        <begin position="78"/>
        <end position="97"/>
    </location>
</feature>
<dbReference type="SUPFAM" id="SSF81321">
    <property type="entry name" value="Family A G protein-coupled receptor-like"/>
    <property type="match status" value="1"/>
</dbReference>
<name>A0A226DIQ0_FOLCA</name>
<keyword evidence="1" id="KW-0812">Transmembrane</keyword>
<reference evidence="2 3" key="1">
    <citation type="submission" date="2015-12" db="EMBL/GenBank/DDBJ databases">
        <title>The genome of Folsomia candida.</title>
        <authorList>
            <person name="Faddeeva A."/>
            <person name="Derks M.F."/>
            <person name="Anvar Y."/>
            <person name="Smit S."/>
            <person name="Van Straalen N."/>
            <person name="Roelofs D."/>
        </authorList>
    </citation>
    <scope>NUCLEOTIDE SEQUENCE [LARGE SCALE GENOMIC DNA]</scope>
    <source>
        <strain evidence="2 3">VU population</strain>
        <tissue evidence="2">Whole body</tissue>
    </source>
</reference>
<feature type="transmembrane region" description="Helical" evidence="1">
    <location>
        <begin position="36"/>
        <end position="58"/>
    </location>
</feature>
<dbReference type="AlphaFoldDB" id="A0A226DIQ0"/>
<keyword evidence="3" id="KW-1185">Reference proteome</keyword>
<evidence type="ECO:0000256" key="1">
    <source>
        <dbReference type="SAM" id="Phobius"/>
    </source>
</evidence>
<evidence type="ECO:0008006" key="4">
    <source>
        <dbReference type="Google" id="ProtNLM"/>
    </source>
</evidence>
<proteinExistence type="predicted"/>
<keyword evidence="1" id="KW-1133">Transmembrane helix</keyword>
<feature type="transmembrane region" description="Helical" evidence="1">
    <location>
        <begin position="6"/>
        <end position="29"/>
    </location>
</feature>
<comment type="caution">
    <text evidence="2">The sequence shown here is derived from an EMBL/GenBank/DDBJ whole genome shotgun (WGS) entry which is preliminary data.</text>
</comment>
<feature type="transmembrane region" description="Helical" evidence="1">
    <location>
        <begin position="205"/>
        <end position="229"/>
    </location>
</feature>
<keyword evidence="1" id="KW-0472">Membrane</keyword>
<dbReference type="EMBL" id="LNIX01000019">
    <property type="protein sequence ID" value="OXA44858.1"/>
    <property type="molecule type" value="Genomic_DNA"/>
</dbReference>